<organism evidence="3 4">
    <name type="scientific">Meganyctiphanes norvegica</name>
    <name type="common">Northern krill</name>
    <name type="synonym">Thysanopoda norvegica</name>
    <dbReference type="NCBI Taxonomy" id="48144"/>
    <lineage>
        <taxon>Eukaryota</taxon>
        <taxon>Metazoa</taxon>
        <taxon>Ecdysozoa</taxon>
        <taxon>Arthropoda</taxon>
        <taxon>Crustacea</taxon>
        <taxon>Multicrustacea</taxon>
        <taxon>Malacostraca</taxon>
        <taxon>Eumalacostraca</taxon>
        <taxon>Eucarida</taxon>
        <taxon>Euphausiacea</taxon>
        <taxon>Euphausiidae</taxon>
        <taxon>Meganyctiphanes</taxon>
    </lineage>
</organism>
<dbReference type="PROSITE" id="PS51670">
    <property type="entry name" value="SHKT"/>
    <property type="match status" value="1"/>
</dbReference>
<gene>
    <name evidence="3" type="ORF">MNOR_LOCUS34088</name>
</gene>
<feature type="non-terminal residue" evidence="3">
    <location>
        <position position="1"/>
    </location>
</feature>
<accession>A0AAV2S9X8</accession>
<proteinExistence type="predicted"/>
<evidence type="ECO:0000313" key="4">
    <source>
        <dbReference type="Proteomes" id="UP001497623"/>
    </source>
</evidence>
<dbReference type="AlphaFoldDB" id="A0AAV2S9X8"/>
<protein>
    <recommendedName>
        <fullName evidence="2">ShKT domain-containing protein</fullName>
    </recommendedName>
</protein>
<evidence type="ECO:0000259" key="2">
    <source>
        <dbReference type="PROSITE" id="PS51670"/>
    </source>
</evidence>
<evidence type="ECO:0000256" key="1">
    <source>
        <dbReference type="PROSITE-ProRule" id="PRU01005"/>
    </source>
</evidence>
<keyword evidence="4" id="KW-1185">Reference proteome</keyword>
<dbReference type="Proteomes" id="UP001497623">
    <property type="component" value="Unassembled WGS sequence"/>
</dbReference>
<name>A0AAV2S9X8_MEGNR</name>
<dbReference type="InterPro" id="IPR003582">
    <property type="entry name" value="ShKT_dom"/>
</dbReference>
<sequence>VSIDFYNSLRMWPVLVYYWLYILNSQILAVESYVHSSIHHSSKLEHSVIGQELFTNEKKEDPFIDTGNKDYNVRKIFESDEDDWYSQPSKRPKYEDLIMDYTSHLEDINFRRQKDDVDDECYDELTSMECEDYKNQCNTSDIAIHMCRKSCGHCIHEEISEARNFVPYALSDEELISTEERKITRAVLKVFEKLLDGVNI</sequence>
<comment type="caution">
    <text evidence="1">Lacks conserved residue(s) required for the propagation of feature annotation.</text>
</comment>
<comment type="caution">
    <text evidence="3">The sequence shown here is derived from an EMBL/GenBank/DDBJ whole genome shotgun (WGS) entry which is preliminary data.</text>
</comment>
<dbReference type="EMBL" id="CAXKWB010051269">
    <property type="protein sequence ID" value="CAL4171230.1"/>
    <property type="molecule type" value="Genomic_DNA"/>
</dbReference>
<reference evidence="3 4" key="1">
    <citation type="submission" date="2024-05" db="EMBL/GenBank/DDBJ databases">
        <authorList>
            <person name="Wallberg A."/>
        </authorList>
    </citation>
    <scope>NUCLEOTIDE SEQUENCE [LARGE SCALE GENOMIC DNA]</scope>
</reference>
<evidence type="ECO:0000313" key="3">
    <source>
        <dbReference type="EMBL" id="CAL4171230.1"/>
    </source>
</evidence>
<feature type="domain" description="ShKT" evidence="2">
    <location>
        <begin position="121"/>
        <end position="154"/>
    </location>
</feature>